<keyword evidence="3" id="KW-1185">Reference proteome</keyword>
<evidence type="ECO:0000259" key="1">
    <source>
        <dbReference type="PROSITE" id="PS50172"/>
    </source>
</evidence>
<evidence type="ECO:0000313" key="2">
    <source>
        <dbReference type="EMBL" id="KAK9698227.1"/>
    </source>
</evidence>
<organism evidence="2 3">
    <name type="scientific">Saponaria officinalis</name>
    <name type="common">Common soapwort</name>
    <name type="synonym">Lychnis saponaria</name>
    <dbReference type="NCBI Taxonomy" id="3572"/>
    <lineage>
        <taxon>Eukaryota</taxon>
        <taxon>Viridiplantae</taxon>
        <taxon>Streptophyta</taxon>
        <taxon>Embryophyta</taxon>
        <taxon>Tracheophyta</taxon>
        <taxon>Spermatophyta</taxon>
        <taxon>Magnoliopsida</taxon>
        <taxon>eudicotyledons</taxon>
        <taxon>Gunneridae</taxon>
        <taxon>Pentapetalae</taxon>
        <taxon>Caryophyllales</taxon>
        <taxon>Caryophyllaceae</taxon>
        <taxon>Caryophylleae</taxon>
        <taxon>Saponaria</taxon>
    </lineage>
</organism>
<dbReference type="SUPFAM" id="SSF52113">
    <property type="entry name" value="BRCT domain"/>
    <property type="match status" value="2"/>
</dbReference>
<dbReference type="AlphaFoldDB" id="A0AAW1J5C5"/>
<gene>
    <name evidence="2" type="ORF">RND81_08G089800</name>
</gene>
<protein>
    <recommendedName>
        <fullName evidence="1">BRCT domain-containing protein</fullName>
    </recommendedName>
</protein>
<dbReference type="SMART" id="SM00292">
    <property type="entry name" value="BRCT"/>
    <property type="match status" value="2"/>
</dbReference>
<dbReference type="InterPro" id="IPR059215">
    <property type="entry name" value="BRCT2_TopBP1-like"/>
</dbReference>
<accession>A0AAW1J5C5</accession>
<dbReference type="PROSITE" id="PS50172">
    <property type="entry name" value="BRCT"/>
    <property type="match status" value="1"/>
</dbReference>
<dbReference type="Gene3D" id="3.40.50.10190">
    <property type="entry name" value="BRCT domain"/>
    <property type="match status" value="1"/>
</dbReference>
<comment type="caution">
    <text evidence="2">The sequence shown here is derived from an EMBL/GenBank/DDBJ whole genome shotgun (WGS) entry which is preliminary data.</text>
</comment>
<reference evidence="2" key="1">
    <citation type="submission" date="2024-03" db="EMBL/GenBank/DDBJ databases">
        <title>WGS assembly of Saponaria officinalis var. Norfolk2.</title>
        <authorList>
            <person name="Jenkins J."/>
            <person name="Shu S."/>
            <person name="Grimwood J."/>
            <person name="Barry K."/>
            <person name="Goodstein D."/>
            <person name="Schmutz J."/>
            <person name="Leebens-Mack J."/>
            <person name="Osbourn A."/>
        </authorList>
    </citation>
    <scope>NUCLEOTIDE SEQUENCE [LARGE SCALE GENOMIC DNA]</scope>
    <source>
        <strain evidence="2">JIC</strain>
    </source>
</reference>
<sequence>MLFVKSALSWKFGTYKKRCEIGKRGSKVGKSDGMTGKKKKAEREEGPFSGLVICVTGMCKEARKQVMEVTVRLGGTYSPNLHPNCTHLLVHISGSRKLQHALIHASRNGLFVVTVRWFFDSVTSFARLHESPYSLHLFSNSSIQMGDWASNSAAGYDSCCAVRLKLMQNPLEEMGEKLYNSEHNCEVSEQSNLSGHSIYVDSDVSAELRSKVADVVALEGAMFVDQWFVGCGADYVVCEGSSIQKYLGHCDNIVSPIWFLKTSKERSMQRFVCLSADLARETVLMLESLQCSNVEQETNKEKCCEHTCTSNRSGVSQAERLKNVKHAKRDIRKRRARRLQLCAVPLRPINSGSLLESICWSISEPTSTAAVYEDSLLSKNDCDIRKNILLDGLERDDADSSFSNVLRPLTESERSELVFRNHFLTILFSVDRFSEMGPSSRTYFSDPGFTCLQLLDFVYDFYQERMSDDEIQAAIHTDSRHAELLRSMYCTERTRGSDLVYKRIQFLGSRKNFEMLKRVNGDNNSNVYELLIRE</sequence>
<feature type="domain" description="BRCT" evidence="1">
    <location>
        <begin position="43"/>
        <end position="135"/>
    </location>
</feature>
<dbReference type="Pfam" id="PF00533">
    <property type="entry name" value="BRCT"/>
    <property type="match status" value="1"/>
</dbReference>
<dbReference type="PANTHER" id="PTHR47576">
    <property type="entry name" value="BRCT DOMAIN DNA REPAIR PROTEIN-RELATED"/>
    <property type="match status" value="1"/>
</dbReference>
<dbReference type="InterPro" id="IPR036420">
    <property type="entry name" value="BRCT_dom_sf"/>
</dbReference>
<proteinExistence type="predicted"/>
<dbReference type="InterPro" id="IPR001357">
    <property type="entry name" value="BRCT_dom"/>
</dbReference>
<name>A0AAW1J5C5_SAPOF</name>
<dbReference type="EMBL" id="JBDFQZ010000008">
    <property type="protein sequence ID" value="KAK9698227.1"/>
    <property type="molecule type" value="Genomic_DNA"/>
</dbReference>
<dbReference type="CDD" id="cd17731">
    <property type="entry name" value="BRCT_TopBP1_rpt2_like"/>
    <property type="match status" value="1"/>
</dbReference>
<dbReference type="PANTHER" id="PTHR47576:SF2">
    <property type="entry name" value="BRCT DOMAIN DNA REPAIR PROTEIN-RELATED"/>
    <property type="match status" value="1"/>
</dbReference>
<dbReference type="Proteomes" id="UP001443914">
    <property type="component" value="Unassembled WGS sequence"/>
</dbReference>
<evidence type="ECO:0000313" key="3">
    <source>
        <dbReference type="Proteomes" id="UP001443914"/>
    </source>
</evidence>